<comment type="function">
    <text evidence="7">The light-harvesting complex (LHC) functions as a light receptor, it captures and delivers excitation energy to photosystems with which it is closely associated.</text>
</comment>
<feature type="binding site" evidence="6">
    <location>
        <position position="244"/>
    </location>
    <ligand>
        <name>chlorophyll a</name>
        <dbReference type="ChEBI" id="CHEBI:58416"/>
        <label>1</label>
    </ligand>
</feature>
<dbReference type="GO" id="GO:0009523">
    <property type="term" value="C:photosystem II"/>
    <property type="evidence" value="ECO:0007669"/>
    <property type="project" value="UniProtKB-KW"/>
</dbReference>
<dbReference type="Pfam" id="PF00504">
    <property type="entry name" value="Chloroa_b-bind"/>
    <property type="match status" value="1"/>
</dbReference>
<evidence type="ECO:0000256" key="6">
    <source>
        <dbReference type="PIRSR" id="PIRSR601344-1"/>
    </source>
</evidence>
<dbReference type="KEGG" id="vcn:VOLCADRAFT_66679"/>
<keyword evidence="11" id="KW-1185">Reference proteome</keyword>
<keyword evidence="7" id="KW-0603">Photosystem I</keyword>
<dbReference type="OrthoDB" id="423598at2759"/>
<gene>
    <name evidence="10" type="ORF">VOLCADRAFT_66679</name>
</gene>
<evidence type="ECO:0000256" key="5">
    <source>
        <dbReference type="ARBA" id="ARBA00022991"/>
    </source>
</evidence>
<keyword evidence="7" id="KW-0793">Thylakoid</keyword>
<keyword evidence="7" id="KW-0604">Photosystem II</keyword>
<feature type="binding site" evidence="6">
    <location>
        <position position="232"/>
    </location>
    <ligand>
        <name>chlorophyll a</name>
        <dbReference type="ChEBI" id="CHEBI:58416"/>
        <label>1</label>
    </ligand>
</feature>
<protein>
    <recommendedName>
        <fullName evidence="7">Chlorophyll a-b binding protein, chloroplastic</fullName>
    </recommendedName>
</protein>
<comment type="similarity">
    <text evidence="7">Belongs to the light-harvesting chlorophyll a/b-binding (LHC) protein family.</text>
</comment>
<evidence type="ECO:0000256" key="2">
    <source>
        <dbReference type="ARBA" id="ARBA00022528"/>
    </source>
</evidence>
<feature type="binding site" description="axial binding residue" evidence="6">
    <location>
        <position position="105"/>
    </location>
    <ligand>
        <name>chlorophyll a</name>
        <dbReference type="ChEBI" id="CHEBI:58416"/>
        <label>2</label>
    </ligand>
    <ligandPart>
        <name>Mg</name>
        <dbReference type="ChEBI" id="CHEBI:25107"/>
    </ligandPart>
</feature>
<reference evidence="10 11" key="1">
    <citation type="journal article" date="2010" name="Science">
        <title>Genomic analysis of organismal complexity in the multicellular green alga Volvox carteri.</title>
        <authorList>
            <person name="Prochnik S.E."/>
            <person name="Umen J."/>
            <person name="Nedelcu A.M."/>
            <person name="Hallmann A."/>
            <person name="Miller S.M."/>
            <person name="Nishii I."/>
            <person name="Ferris P."/>
            <person name="Kuo A."/>
            <person name="Mitros T."/>
            <person name="Fritz-Laylin L.K."/>
            <person name="Hellsten U."/>
            <person name="Chapman J."/>
            <person name="Simakov O."/>
            <person name="Rensing S.A."/>
            <person name="Terry A."/>
            <person name="Pangilinan J."/>
            <person name="Kapitonov V."/>
            <person name="Jurka J."/>
            <person name="Salamov A."/>
            <person name="Shapiro H."/>
            <person name="Schmutz J."/>
            <person name="Grimwood J."/>
            <person name="Lindquist E."/>
            <person name="Lucas S."/>
            <person name="Grigoriev I.V."/>
            <person name="Schmitt R."/>
            <person name="Kirk D."/>
            <person name="Rokhsar D.S."/>
        </authorList>
    </citation>
    <scope>NUCLEOTIDE SEQUENCE [LARGE SCALE GENOMIC DNA]</scope>
    <source>
        <strain evidence="11">f. Nagariensis / Eve</strain>
    </source>
</reference>
<feature type="chain" id="PRO_5003124355" description="Chlorophyll a-b binding protein, chloroplastic" evidence="9">
    <location>
        <begin position="22"/>
        <end position="276"/>
    </location>
</feature>
<dbReference type="GO" id="GO:0009535">
    <property type="term" value="C:chloroplast thylakoid membrane"/>
    <property type="evidence" value="ECO:0007669"/>
    <property type="project" value="UniProtKB-SubCell"/>
</dbReference>
<dbReference type="GeneID" id="9619110"/>
<dbReference type="RefSeq" id="XP_002956235.1">
    <property type="nucleotide sequence ID" value="XM_002956189.1"/>
</dbReference>
<dbReference type="GO" id="GO:0016168">
    <property type="term" value="F:chlorophyll binding"/>
    <property type="evidence" value="ECO:0007669"/>
    <property type="project" value="UniProtKB-KW"/>
</dbReference>
<feature type="binding site" description="axial binding residue" evidence="6">
    <location>
        <position position="189"/>
    </location>
    <ligand>
        <name>chlorophyll b</name>
        <dbReference type="ChEBI" id="CHEBI:61721"/>
        <label>1</label>
    </ligand>
    <ligandPart>
        <name>Mg</name>
        <dbReference type="ChEBI" id="CHEBI:25107"/>
    </ligandPart>
</feature>
<keyword evidence="9" id="KW-0732">Signal</keyword>
<dbReference type="PANTHER" id="PTHR21649">
    <property type="entry name" value="CHLOROPHYLL A/B BINDING PROTEIN"/>
    <property type="match status" value="1"/>
</dbReference>
<dbReference type="Gene3D" id="1.10.3460.10">
    <property type="entry name" value="Chlorophyll a/b binding protein domain"/>
    <property type="match status" value="1"/>
</dbReference>
<feature type="binding site" description="axial binding residue" evidence="6">
    <location>
        <position position="102"/>
    </location>
    <ligand>
        <name>chlorophyll a</name>
        <dbReference type="ChEBI" id="CHEBI:58416"/>
        <label>1</label>
    </ligand>
    <ligandPart>
        <name>Mg</name>
        <dbReference type="ChEBI" id="CHEBI:25107"/>
    </ligandPart>
</feature>
<organism evidence="11">
    <name type="scientific">Volvox carteri f. nagariensis</name>
    <dbReference type="NCBI Taxonomy" id="3068"/>
    <lineage>
        <taxon>Eukaryota</taxon>
        <taxon>Viridiplantae</taxon>
        <taxon>Chlorophyta</taxon>
        <taxon>core chlorophytes</taxon>
        <taxon>Chlorophyceae</taxon>
        <taxon>CS clade</taxon>
        <taxon>Chlamydomonadales</taxon>
        <taxon>Volvocaceae</taxon>
        <taxon>Volvox</taxon>
    </lineage>
</organism>
<feature type="binding site" evidence="6">
    <location>
        <position position="227"/>
    </location>
    <ligand>
        <name>chlorophyll a</name>
        <dbReference type="ChEBI" id="CHEBI:58416"/>
        <label>1</label>
    </ligand>
</feature>
<keyword evidence="3 7" id="KW-0602">Photosynthesis</keyword>
<dbReference type="FunCoup" id="D8UC29">
    <property type="interactions" value="172"/>
</dbReference>
<keyword evidence="1 6" id="KW-0148">Chlorophyll</keyword>
<accession>D8UC29</accession>
<evidence type="ECO:0000256" key="1">
    <source>
        <dbReference type="ARBA" id="ARBA00022494"/>
    </source>
</evidence>
<dbReference type="InterPro" id="IPR022796">
    <property type="entry name" value="Chloroa_b-bind"/>
</dbReference>
<evidence type="ECO:0000313" key="11">
    <source>
        <dbReference type="Proteomes" id="UP000001058"/>
    </source>
</evidence>
<evidence type="ECO:0000256" key="7">
    <source>
        <dbReference type="RuleBase" id="RU363080"/>
    </source>
</evidence>
<dbReference type="EMBL" id="GL378379">
    <property type="protein sequence ID" value="EFJ42774.1"/>
    <property type="molecule type" value="Genomic_DNA"/>
</dbReference>
<dbReference type="SUPFAM" id="SSF103511">
    <property type="entry name" value="Chlorophyll a-b binding protein"/>
    <property type="match status" value="1"/>
</dbReference>
<dbReference type="GO" id="GO:0009765">
    <property type="term" value="P:photosynthesis, light harvesting"/>
    <property type="evidence" value="ECO:0007669"/>
    <property type="project" value="InterPro"/>
</dbReference>
<sequence length="276" mass="29732">IFVFAALPITALTALSKSSVGKQVQQQLEARLPELRAEAERQRQAHQQARQRSKWYGASRPRLPGPLGGAQHLNGEEAGDAGFDPLELGKDPGAFARFREVELLHARWAMLGFVGCMVPELLALRGVELGEPVWWKVGASKLNSDLTLNWGGIEGFRIAGKQGIGLIAACQAVLMGGPEYARYVGIRSLEPVGVFLPGDQNYPGGGPFDPLNYAADADGFVDQAVREIKNGRLAMVAMLGLFVQAAVTKKGPVQNVMEFVSDPAGENIFTNVARLL</sequence>
<evidence type="ECO:0000256" key="3">
    <source>
        <dbReference type="ARBA" id="ARBA00022531"/>
    </source>
</evidence>
<name>D8UC29_VOLCA</name>
<keyword evidence="2 7" id="KW-0150">Chloroplast</keyword>
<feature type="binding site" evidence="6">
    <location>
        <position position="107"/>
    </location>
    <ligand>
        <name>chlorophyll b</name>
        <dbReference type="ChEBI" id="CHEBI:61721"/>
        <label>2</label>
    </ligand>
</feature>
<evidence type="ECO:0000313" key="10">
    <source>
        <dbReference type="EMBL" id="EFJ42774.1"/>
    </source>
</evidence>
<dbReference type="GO" id="GO:0009522">
    <property type="term" value="C:photosystem I"/>
    <property type="evidence" value="ECO:0007669"/>
    <property type="project" value="UniProtKB-KW"/>
</dbReference>
<evidence type="ECO:0000256" key="8">
    <source>
        <dbReference type="SAM" id="MobiDB-lite"/>
    </source>
</evidence>
<dbReference type="InParanoid" id="D8UC29"/>
<feature type="binding site" evidence="6">
    <location>
        <position position="230"/>
    </location>
    <ligand>
        <name>chlorophyll a</name>
        <dbReference type="ChEBI" id="CHEBI:58416"/>
        <label>1</label>
    </ligand>
</feature>
<comment type="subcellular location">
    <subcellularLocation>
        <location evidence="7">Plastid</location>
        <location evidence="7">Chloroplast thylakoid membrane</location>
    </subcellularLocation>
</comment>
<dbReference type="eggNOG" id="ENOG502QQ8A">
    <property type="taxonomic scope" value="Eukaryota"/>
</dbReference>
<proteinExistence type="inferred from homology"/>
<feature type="region of interest" description="Disordered" evidence="8">
    <location>
        <begin position="38"/>
        <end position="60"/>
    </location>
</feature>
<dbReference type="Proteomes" id="UP000001058">
    <property type="component" value="Unassembled WGS sequence"/>
</dbReference>
<keyword evidence="5 7" id="KW-0157">Chromophore</keyword>
<feature type="binding site" description="axial binding residue" evidence="6">
    <location>
        <position position="171"/>
    </location>
    <ligand>
        <name>chlorophyll b</name>
        <dbReference type="ChEBI" id="CHEBI:61721"/>
        <label>1</label>
    </ligand>
    <ligandPart>
        <name>Mg</name>
        <dbReference type="ChEBI" id="CHEBI:25107"/>
    </ligandPart>
</feature>
<dbReference type="FunFam" id="1.10.3460.10:FF:000009">
    <property type="entry name" value="Chlorophyll a-b binding protein, chloroplastic"/>
    <property type="match status" value="1"/>
</dbReference>
<dbReference type="AlphaFoldDB" id="D8UC29"/>
<evidence type="ECO:0000256" key="9">
    <source>
        <dbReference type="SAM" id="SignalP"/>
    </source>
</evidence>
<feature type="binding site" description="axial binding residue" evidence="6">
    <location>
        <position position="179"/>
    </location>
    <ligand>
        <name>chlorophyll b</name>
        <dbReference type="ChEBI" id="CHEBI:61721"/>
        <label>1</label>
    </ligand>
    <ligandPart>
        <name>Mg</name>
        <dbReference type="ChEBI" id="CHEBI:25107"/>
    </ligandPart>
</feature>
<feature type="non-terminal residue" evidence="10">
    <location>
        <position position="1"/>
    </location>
</feature>
<dbReference type="STRING" id="3068.D8UC29"/>
<keyword evidence="4 7" id="KW-0934">Plastid</keyword>
<feature type="signal peptide" evidence="9">
    <location>
        <begin position="1"/>
        <end position="21"/>
    </location>
</feature>
<evidence type="ECO:0000256" key="4">
    <source>
        <dbReference type="ARBA" id="ARBA00022640"/>
    </source>
</evidence>
<dbReference type="InterPro" id="IPR001344">
    <property type="entry name" value="Chloro_AB-bd_pln"/>
</dbReference>